<evidence type="ECO:0000256" key="1">
    <source>
        <dbReference type="SAM" id="Phobius"/>
    </source>
</evidence>
<keyword evidence="1" id="KW-1133">Transmembrane helix</keyword>
<keyword evidence="1" id="KW-0472">Membrane</keyword>
<feature type="transmembrane region" description="Helical" evidence="1">
    <location>
        <begin position="130"/>
        <end position="151"/>
    </location>
</feature>
<sequence length="179" mass="20303">ASRREYISTTLTSIIACIVPMIALLYIAILSVVKRYASRNPKAINKATGRRIDRYAPVAYMFLTFTSLAEVAFASWLILQWRFLENYPRLETLNGTRVLLFTSCWTTVISAIYTLLFVHPMWSKHPVSSVGTQAVWVFITWLLWIISSGMINASVPLLLVRGRCAGVVYCVQIQIMFGM</sequence>
<dbReference type="EMBL" id="KZ302065">
    <property type="protein sequence ID" value="PFH48373.1"/>
    <property type="molecule type" value="Genomic_DNA"/>
</dbReference>
<dbReference type="OrthoDB" id="2628419at2759"/>
<organism evidence="2 3">
    <name type="scientific">Amanita thiersii Skay4041</name>
    <dbReference type="NCBI Taxonomy" id="703135"/>
    <lineage>
        <taxon>Eukaryota</taxon>
        <taxon>Fungi</taxon>
        <taxon>Dikarya</taxon>
        <taxon>Basidiomycota</taxon>
        <taxon>Agaricomycotina</taxon>
        <taxon>Agaricomycetes</taxon>
        <taxon>Agaricomycetidae</taxon>
        <taxon>Agaricales</taxon>
        <taxon>Pluteineae</taxon>
        <taxon>Amanitaceae</taxon>
        <taxon>Amanita</taxon>
    </lineage>
</organism>
<name>A0A2A9NL26_9AGAR</name>
<reference evidence="2 3" key="1">
    <citation type="submission" date="2014-02" db="EMBL/GenBank/DDBJ databases">
        <title>Transposable element dynamics among asymbiotic and ectomycorrhizal Amanita fungi.</title>
        <authorList>
            <consortium name="DOE Joint Genome Institute"/>
            <person name="Hess J."/>
            <person name="Skrede I."/>
            <person name="Wolfe B."/>
            <person name="LaButti K."/>
            <person name="Ohm R.A."/>
            <person name="Grigoriev I.V."/>
            <person name="Pringle A."/>
        </authorList>
    </citation>
    <scope>NUCLEOTIDE SEQUENCE [LARGE SCALE GENOMIC DNA]</scope>
    <source>
        <strain evidence="2 3">SKay4041</strain>
    </source>
</reference>
<evidence type="ECO:0000313" key="3">
    <source>
        <dbReference type="Proteomes" id="UP000242287"/>
    </source>
</evidence>
<keyword evidence="1" id="KW-0812">Transmembrane</keyword>
<evidence type="ECO:0000313" key="2">
    <source>
        <dbReference type="EMBL" id="PFH48373.1"/>
    </source>
</evidence>
<feature type="transmembrane region" description="Helical" evidence="1">
    <location>
        <begin position="54"/>
        <end position="78"/>
    </location>
</feature>
<feature type="transmembrane region" description="Helical" evidence="1">
    <location>
        <begin position="98"/>
        <end position="118"/>
    </location>
</feature>
<dbReference type="Proteomes" id="UP000242287">
    <property type="component" value="Unassembled WGS sequence"/>
</dbReference>
<gene>
    <name evidence="2" type="ORF">AMATHDRAFT_97281</name>
</gene>
<dbReference type="AlphaFoldDB" id="A0A2A9NL26"/>
<feature type="non-terminal residue" evidence="2">
    <location>
        <position position="179"/>
    </location>
</feature>
<proteinExistence type="predicted"/>
<protein>
    <submittedName>
        <fullName evidence="2">Uncharacterized protein</fullName>
    </submittedName>
</protein>
<accession>A0A2A9NL26</accession>
<feature type="non-terminal residue" evidence="2">
    <location>
        <position position="1"/>
    </location>
</feature>
<keyword evidence="3" id="KW-1185">Reference proteome</keyword>
<feature type="transmembrane region" description="Helical" evidence="1">
    <location>
        <begin position="6"/>
        <end position="33"/>
    </location>
</feature>